<sequence length="245" mass="28095">MLRYVKHSPITASVSGPVEPDTVYELALYIENDGNLYRQMIVPTIKNMQRKIKSGKYDDSQAVKAWQYVADEGVRRYGKEFGNGGNSVAWVNKNTRIAIAEELKDYYDGLVQDPDSISSATKIEKKTVSASTKKYRAKGKKSVEAASVIQNGLSEYKPWSGAKDTWEILEKFGKLDELENYIDEMFYDESRGEGVIGETELNDLLRFEPEHIYEYVGLYYNPDTDEVSDEPFDEDEDEYDDEDYE</sequence>
<reference evidence="2 3" key="1">
    <citation type="submission" date="2013-07" db="EMBL/GenBank/DDBJ databases">
        <authorList>
            <person name="Weinstock G."/>
            <person name="Sodergren E."/>
            <person name="Wylie T."/>
            <person name="Fulton L."/>
            <person name="Fulton R."/>
            <person name="Fronick C."/>
            <person name="O'Laughlin M."/>
            <person name="Godfrey J."/>
            <person name="Miner T."/>
            <person name="Herter B."/>
            <person name="Appelbaum E."/>
            <person name="Cordes M."/>
            <person name="Lek S."/>
            <person name="Wollam A."/>
            <person name="Pepin K.H."/>
            <person name="Palsikar V.B."/>
            <person name="Mitreva M."/>
            <person name="Wilson R.K."/>
        </authorList>
    </citation>
    <scope>NUCLEOTIDE SEQUENCE [LARGE SCALE GENOMIC DNA]</scope>
    <source>
        <strain evidence="2 3">ATCC 27760</strain>
    </source>
</reference>
<protein>
    <submittedName>
        <fullName evidence="2">Uncharacterized protein</fullName>
    </submittedName>
</protein>
<dbReference type="EMBL" id="AWVF01000031">
    <property type="protein sequence ID" value="ERJ97234.1"/>
    <property type="molecule type" value="Genomic_DNA"/>
</dbReference>
<keyword evidence="3" id="KW-1185">Reference proteome</keyword>
<dbReference type="PATRIC" id="fig|411473.3.peg.241"/>
<evidence type="ECO:0000313" key="2">
    <source>
        <dbReference type="EMBL" id="ERJ97234.1"/>
    </source>
</evidence>
<dbReference type="AlphaFoldDB" id="U2M667"/>
<evidence type="ECO:0000256" key="1">
    <source>
        <dbReference type="SAM" id="MobiDB-lite"/>
    </source>
</evidence>
<feature type="region of interest" description="Disordered" evidence="1">
    <location>
        <begin position="222"/>
        <end position="245"/>
    </location>
</feature>
<evidence type="ECO:0000313" key="3">
    <source>
        <dbReference type="Proteomes" id="UP000016662"/>
    </source>
</evidence>
<comment type="caution">
    <text evidence="2">The sequence shown here is derived from an EMBL/GenBank/DDBJ whole genome shotgun (WGS) entry which is preliminary data.</text>
</comment>
<accession>U2M667</accession>
<proteinExistence type="predicted"/>
<name>U2M667_9FIRM</name>
<dbReference type="STRING" id="411473.RUMCAL_00306"/>
<dbReference type="HOGENOM" id="CLU_1132952_0_0_9"/>
<feature type="compositionally biased region" description="Acidic residues" evidence="1">
    <location>
        <begin position="223"/>
        <end position="245"/>
    </location>
</feature>
<dbReference type="Proteomes" id="UP000016662">
    <property type="component" value="Unassembled WGS sequence"/>
</dbReference>
<organism evidence="2 3">
    <name type="scientific">Ruminococcus callidus ATCC 27760</name>
    <dbReference type="NCBI Taxonomy" id="411473"/>
    <lineage>
        <taxon>Bacteria</taxon>
        <taxon>Bacillati</taxon>
        <taxon>Bacillota</taxon>
        <taxon>Clostridia</taxon>
        <taxon>Eubacteriales</taxon>
        <taxon>Oscillospiraceae</taxon>
        <taxon>Ruminococcus</taxon>
    </lineage>
</organism>
<gene>
    <name evidence="2" type="ORF">RUMCAL_00306</name>
</gene>